<evidence type="ECO:0000313" key="3">
    <source>
        <dbReference type="Proteomes" id="UP000887013"/>
    </source>
</evidence>
<organism evidence="2 3">
    <name type="scientific">Nephila pilipes</name>
    <name type="common">Giant wood spider</name>
    <name type="synonym">Nephila maculata</name>
    <dbReference type="NCBI Taxonomy" id="299642"/>
    <lineage>
        <taxon>Eukaryota</taxon>
        <taxon>Metazoa</taxon>
        <taxon>Ecdysozoa</taxon>
        <taxon>Arthropoda</taxon>
        <taxon>Chelicerata</taxon>
        <taxon>Arachnida</taxon>
        <taxon>Araneae</taxon>
        <taxon>Araneomorphae</taxon>
        <taxon>Entelegynae</taxon>
        <taxon>Araneoidea</taxon>
        <taxon>Nephilidae</taxon>
        <taxon>Nephila</taxon>
    </lineage>
</organism>
<accession>A0A8X6N1S1</accession>
<comment type="caution">
    <text evidence="2">The sequence shown here is derived from an EMBL/GenBank/DDBJ whole genome shotgun (WGS) entry which is preliminary data.</text>
</comment>
<proteinExistence type="predicted"/>
<feature type="region of interest" description="Disordered" evidence="1">
    <location>
        <begin position="57"/>
        <end position="78"/>
    </location>
</feature>
<keyword evidence="3" id="KW-1185">Reference proteome</keyword>
<dbReference type="AlphaFoldDB" id="A0A8X6N1S1"/>
<name>A0A8X6N1S1_NEPPI</name>
<gene>
    <name evidence="2" type="ORF">NPIL_23591</name>
</gene>
<dbReference type="Proteomes" id="UP000887013">
    <property type="component" value="Unassembled WGS sequence"/>
</dbReference>
<sequence length="112" mass="12965">MCSEKSGVRAKNRIFRFEHPVRGERNVAKKGNAKSRMLDRNETDDIKEQTIFPVRTERISSLEMTSQPGEPIGRQKQPPVRLGTEIIIVLFDFFFLVLDQEFCPRTEKKVGL</sequence>
<protein>
    <submittedName>
        <fullName evidence="2">Uncharacterized protein</fullName>
    </submittedName>
</protein>
<dbReference type="EMBL" id="BMAW01053028">
    <property type="protein sequence ID" value="GFS88861.1"/>
    <property type="molecule type" value="Genomic_DNA"/>
</dbReference>
<evidence type="ECO:0000256" key="1">
    <source>
        <dbReference type="SAM" id="MobiDB-lite"/>
    </source>
</evidence>
<evidence type="ECO:0000313" key="2">
    <source>
        <dbReference type="EMBL" id="GFS88861.1"/>
    </source>
</evidence>
<reference evidence="2" key="1">
    <citation type="submission" date="2020-08" db="EMBL/GenBank/DDBJ databases">
        <title>Multicomponent nature underlies the extraordinary mechanical properties of spider dragline silk.</title>
        <authorList>
            <person name="Kono N."/>
            <person name="Nakamura H."/>
            <person name="Mori M."/>
            <person name="Yoshida Y."/>
            <person name="Ohtoshi R."/>
            <person name="Malay A.D."/>
            <person name="Moran D.A.P."/>
            <person name="Tomita M."/>
            <person name="Numata K."/>
            <person name="Arakawa K."/>
        </authorList>
    </citation>
    <scope>NUCLEOTIDE SEQUENCE</scope>
</reference>